<keyword evidence="15" id="KW-1185">Reference proteome</keyword>
<dbReference type="PROSITE" id="PS50004">
    <property type="entry name" value="C2"/>
    <property type="match status" value="1"/>
</dbReference>
<evidence type="ECO:0000259" key="13">
    <source>
        <dbReference type="PROSITE" id="PS50035"/>
    </source>
</evidence>
<dbReference type="GO" id="GO:0005886">
    <property type="term" value="C:plasma membrane"/>
    <property type="evidence" value="ECO:0007669"/>
    <property type="project" value="TreeGrafter"/>
</dbReference>
<evidence type="ECO:0000256" key="11">
    <source>
        <dbReference type="PIRNR" id="PIRNR036470"/>
    </source>
</evidence>
<dbReference type="SMART" id="SM00239">
    <property type="entry name" value="C2"/>
    <property type="match status" value="1"/>
</dbReference>
<dbReference type="PANTHER" id="PTHR18896:SF60">
    <property type="entry name" value="PHOSPHOLIPASE D"/>
    <property type="match status" value="1"/>
</dbReference>
<dbReference type="InterPro" id="IPR001736">
    <property type="entry name" value="PLipase_D/transphosphatidylase"/>
</dbReference>
<dbReference type="InterPro" id="IPR011402">
    <property type="entry name" value="PLipase_D_pln"/>
</dbReference>
<evidence type="ECO:0000256" key="4">
    <source>
        <dbReference type="ARBA" id="ARBA00012027"/>
    </source>
</evidence>
<dbReference type="PROSITE" id="PS50035">
    <property type="entry name" value="PLD"/>
    <property type="match status" value="2"/>
</dbReference>
<dbReference type="SMART" id="SM00155">
    <property type="entry name" value="PLDc"/>
    <property type="match status" value="2"/>
</dbReference>
<evidence type="ECO:0000256" key="8">
    <source>
        <dbReference type="ARBA" id="ARBA00022837"/>
    </source>
</evidence>
<dbReference type="Proteomes" id="UP001151752">
    <property type="component" value="Chromosome 2"/>
</dbReference>
<dbReference type="SUPFAM" id="SSF49562">
    <property type="entry name" value="C2 domain (Calcium/lipid-binding domain, CaLB)"/>
    <property type="match status" value="1"/>
</dbReference>
<comment type="cofactor">
    <cofactor evidence="2 11">
        <name>Ca(2+)</name>
        <dbReference type="ChEBI" id="CHEBI:29108"/>
    </cofactor>
</comment>
<reference evidence="14" key="1">
    <citation type="submission" date="2022-11" db="EMBL/GenBank/DDBJ databases">
        <authorList>
            <person name="Hyden B.L."/>
            <person name="Feng K."/>
            <person name="Yates T."/>
            <person name="Jawdy S."/>
            <person name="Smart L.B."/>
            <person name="Muchero W."/>
        </authorList>
    </citation>
    <scope>NUCLEOTIDE SEQUENCE</scope>
    <source>
        <tissue evidence="14">Shoot tip</tissue>
    </source>
</reference>
<comment type="caution">
    <text evidence="14">The sequence shown here is derived from an EMBL/GenBank/DDBJ whole genome shotgun (WGS) entry which is preliminary data.</text>
</comment>
<reference evidence="14" key="2">
    <citation type="journal article" date="2023" name="Int. J. Mol. Sci.">
        <title>De Novo Assembly and Annotation of 11 Diverse Shrub Willow (Salix) Genomes Reveals Novel Gene Organization in Sex-Linked Regions.</title>
        <authorList>
            <person name="Hyden B."/>
            <person name="Feng K."/>
            <person name="Yates T.B."/>
            <person name="Jawdy S."/>
            <person name="Cereghino C."/>
            <person name="Smart L.B."/>
            <person name="Muchero W."/>
        </authorList>
    </citation>
    <scope>NUCLEOTIDE SEQUENCE</scope>
    <source>
        <tissue evidence="14">Shoot tip</tissue>
    </source>
</reference>
<dbReference type="Gene3D" id="2.60.40.150">
    <property type="entry name" value="C2 domain"/>
    <property type="match status" value="1"/>
</dbReference>
<name>A0A9Q0TBS1_9ROSI</name>
<keyword evidence="7 11" id="KW-0378">Hydrolase</keyword>
<dbReference type="InterPro" id="IPR015679">
    <property type="entry name" value="PLipase_D_fam"/>
</dbReference>
<dbReference type="EMBL" id="JAPFFM010000015">
    <property type="protein sequence ID" value="KAJ6708679.1"/>
    <property type="molecule type" value="Genomic_DNA"/>
</dbReference>
<organism evidence="14 15">
    <name type="scientific">Salix koriyanagi</name>
    <dbReference type="NCBI Taxonomy" id="2511006"/>
    <lineage>
        <taxon>Eukaryota</taxon>
        <taxon>Viridiplantae</taxon>
        <taxon>Streptophyta</taxon>
        <taxon>Embryophyta</taxon>
        <taxon>Tracheophyta</taxon>
        <taxon>Spermatophyta</taxon>
        <taxon>Magnoliopsida</taxon>
        <taxon>eudicotyledons</taxon>
        <taxon>Gunneridae</taxon>
        <taxon>Pentapetalae</taxon>
        <taxon>rosids</taxon>
        <taxon>fabids</taxon>
        <taxon>Malpighiales</taxon>
        <taxon>Salicaceae</taxon>
        <taxon>Saliceae</taxon>
        <taxon>Salix</taxon>
    </lineage>
</organism>
<comment type="function">
    <text evidence="11">Hydrolyzes glycerol-phospholipids at the terminal phosphodiesteric bond.</text>
</comment>
<evidence type="ECO:0000256" key="3">
    <source>
        <dbReference type="ARBA" id="ARBA00010683"/>
    </source>
</evidence>
<dbReference type="EC" id="3.1.4.4" evidence="4 11"/>
<evidence type="ECO:0000313" key="15">
    <source>
        <dbReference type="Proteomes" id="UP001151752"/>
    </source>
</evidence>
<dbReference type="PANTHER" id="PTHR18896">
    <property type="entry name" value="PHOSPHOLIPASE D"/>
    <property type="match status" value="1"/>
</dbReference>
<dbReference type="SUPFAM" id="SSF56024">
    <property type="entry name" value="Phospholipase D/nuclease"/>
    <property type="match status" value="2"/>
</dbReference>
<comment type="similarity">
    <text evidence="3 11">Belongs to the phospholipase D family. C2-PLD subfamily.</text>
</comment>
<keyword evidence="9 11" id="KW-0442">Lipid degradation</keyword>
<evidence type="ECO:0000256" key="10">
    <source>
        <dbReference type="ARBA" id="ARBA00023098"/>
    </source>
</evidence>
<dbReference type="GO" id="GO:0004630">
    <property type="term" value="F:phospholipase D activity"/>
    <property type="evidence" value="ECO:0007669"/>
    <property type="project" value="UniProtKB-EC"/>
</dbReference>
<dbReference type="InterPro" id="IPR000008">
    <property type="entry name" value="C2_dom"/>
</dbReference>
<evidence type="ECO:0000256" key="6">
    <source>
        <dbReference type="ARBA" id="ARBA00022737"/>
    </source>
</evidence>
<dbReference type="GO" id="GO:0009395">
    <property type="term" value="P:phospholipid catabolic process"/>
    <property type="evidence" value="ECO:0007669"/>
    <property type="project" value="TreeGrafter"/>
</dbReference>
<dbReference type="InterPro" id="IPR024632">
    <property type="entry name" value="PLipase_D_C"/>
</dbReference>
<keyword evidence="8 11" id="KW-0106">Calcium</keyword>
<dbReference type="Pfam" id="PF00614">
    <property type="entry name" value="PLDc"/>
    <property type="match status" value="1"/>
</dbReference>
<keyword evidence="6" id="KW-0677">Repeat</keyword>
<dbReference type="Pfam" id="PF12357">
    <property type="entry name" value="PLD_C"/>
    <property type="match status" value="1"/>
</dbReference>
<evidence type="ECO:0000256" key="9">
    <source>
        <dbReference type="ARBA" id="ARBA00022963"/>
    </source>
</evidence>
<dbReference type="PIRSF" id="PIRSF036470">
    <property type="entry name" value="PLD_plant"/>
    <property type="match status" value="1"/>
</dbReference>
<dbReference type="AlphaFoldDB" id="A0A9Q0TBS1"/>
<evidence type="ECO:0000256" key="5">
    <source>
        <dbReference type="ARBA" id="ARBA00022723"/>
    </source>
</evidence>
<dbReference type="InterPro" id="IPR035892">
    <property type="entry name" value="C2_domain_sf"/>
</dbReference>
<dbReference type="CDD" id="cd04015">
    <property type="entry name" value="C2_plant_PLD"/>
    <property type="match status" value="1"/>
</dbReference>
<keyword evidence="5" id="KW-0479">Metal-binding</keyword>
<keyword evidence="10" id="KW-0443">Lipid metabolism</keyword>
<evidence type="ECO:0000256" key="1">
    <source>
        <dbReference type="ARBA" id="ARBA00000798"/>
    </source>
</evidence>
<evidence type="ECO:0000256" key="2">
    <source>
        <dbReference type="ARBA" id="ARBA00001913"/>
    </source>
</evidence>
<dbReference type="Gene3D" id="3.30.870.10">
    <property type="entry name" value="Endonuclease Chain A"/>
    <property type="match status" value="2"/>
</dbReference>
<feature type="domain" description="PLD phosphodiesterase" evidence="13">
    <location>
        <begin position="280"/>
        <end position="315"/>
    </location>
</feature>
<gene>
    <name evidence="14" type="ORF">OIU74_009899</name>
</gene>
<comment type="catalytic activity">
    <reaction evidence="1 11">
        <text>a 1,2-diacyl-sn-glycero-3-phosphocholine + H2O = a 1,2-diacyl-sn-glycero-3-phosphate + choline + H(+)</text>
        <dbReference type="Rhea" id="RHEA:14445"/>
        <dbReference type="ChEBI" id="CHEBI:15354"/>
        <dbReference type="ChEBI" id="CHEBI:15377"/>
        <dbReference type="ChEBI" id="CHEBI:15378"/>
        <dbReference type="ChEBI" id="CHEBI:57643"/>
        <dbReference type="ChEBI" id="CHEBI:58608"/>
        <dbReference type="EC" id="3.1.4.4"/>
    </reaction>
</comment>
<evidence type="ECO:0000256" key="7">
    <source>
        <dbReference type="ARBA" id="ARBA00022801"/>
    </source>
</evidence>
<proteinExistence type="inferred from homology"/>
<dbReference type="GO" id="GO:0046470">
    <property type="term" value="P:phosphatidylcholine metabolic process"/>
    <property type="evidence" value="ECO:0007669"/>
    <property type="project" value="InterPro"/>
</dbReference>
<dbReference type="GO" id="GO:0005509">
    <property type="term" value="F:calcium ion binding"/>
    <property type="evidence" value="ECO:0007669"/>
    <property type="project" value="InterPro"/>
</dbReference>
<evidence type="ECO:0000313" key="14">
    <source>
        <dbReference type="EMBL" id="KAJ6708679.1"/>
    </source>
</evidence>
<protein>
    <recommendedName>
        <fullName evidence="4 11">Phospholipase D</fullName>
        <ecNumber evidence="4 11">3.1.4.4</ecNumber>
    </recommendedName>
</protein>
<feature type="domain" description="PLD phosphodiesterase" evidence="13">
    <location>
        <begin position="617"/>
        <end position="644"/>
    </location>
</feature>
<feature type="domain" description="C2" evidence="12">
    <location>
        <begin position="1"/>
        <end position="147"/>
    </location>
</feature>
<dbReference type="Pfam" id="PF00168">
    <property type="entry name" value="C2"/>
    <property type="match status" value="1"/>
</dbReference>
<accession>A0A9Q0TBS1</accession>
<sequence length="771" mass="87894">MAAACNSPRTATSILHGDLDLKIIEARRLPNMDLVSERLRRCFSAFDTCRHPFSEERSEQKNHRRKIITSDPYVTVCVSGARVAHTRVISNNQNPVWNEQFKIPLAHPAEKIEFYVKDNDMFGAELIGIASVEVEKILAGETISAWFPIIGLYGKPPKTDCAIHVEMRFTKYEQYDGRLGVENCYFPVRHGGKVTLYQDAHVPDSCLPEIELENGNVFRHGKCWEDICHAIVEAHHLNGVMQTHDEETRKFFKHSSVNCVLSPRYASSKLSIFRQQVIGTLYTHHQKCVIVDTQASGNNRKITAFIGGLDLCDGRYDTPEHRLFRDLDTVFQDDYHNPTFPAGTKGPRQPWHDLHCKIEGPAAYDVLTNFEQRWRKASKWSEFGRSFKRANHWRDDALIKLERISWILGPSPSVHNDDPTLWVSEEDDPENWHVQVFRSIDSGSLKGFPKEVYQAEKQNLVCSKNLVIDKSIQTAYIQAIRSAQHFIYIENQYFLGSSFAWSDYKNAGAENLIPMELALKIASKIRANERFAVYVVIPMWPEGVPTSASVQEILFWQGQTMQMMYEVIASELKSMNLENSHPQDYLNFYCLGNREEVPGSNSSGDQTVSMSQKFQRFMIYVHAKGMVVDDECVILGSANINQRSMAGSRDTEIAMGAYQPHHTWRNKKRHPRGQVFGYRMSLWAEHLGSIDNVFKEPESLDCVKSVNKIAEDNWKKFTAEDFTLLQGHLLKYPVQIDRNGKASPLPGQETFPDVGGKVLGVRTNLPDALTT</sequence>
<evidence type="ECO:0000259" key="12">
    <source>
        <dbReference type="PROSITE" id="PS50004"/>
    </source>
</evidence>